<dbReference type="InterPro" id="IPR002541">
    <property type="entry name" value="Cyt_c_assembly"/>
</dbReference>
<evidence type="ECO:0000313" key="3">
    <source>
        <dbReference type="EMBL" id="MBD2860172.1"/>
    </source>
</evidence>
<evidence type="ECO:0000259" key="2">
    <source>
        <dbReference type="Pfam" id="PF01578"/>
    </source>
</evidence>
<sequence>MDFIFSLLAIVLYLSATALMAQRLFAHEIPSRAIKLIALVAIICHGLTLQDVIFEDGGIILGIEHTLSLTNALICLLTLAASHWRPVYSLMLILFPLAALAVGVEMIAPSKGNPAYYPLGVFSHIVFSILAYSGLTLAAIQAIVLAHQDRMLRDHQLRGLPRILPPLQTMESMLFEVLWVSMTFLTLAIVSGALYVDDMLAQHLAHKTVFSILAWLVLGVLLWGRSQLGWRGRIAIRWTLIAFSFLLLGFLGTKVALQLIIH</sequence>
<evidence type="ECO:0000256" key="1">
    <source>
        <dbReference type="SAM" id="Phobius"/>
    </source>
</evidence>
<proteinExistence type="predicted"/>
<dbReference type="PANTHER" id="PTHR38034">
    <property type="entry name" value="INNER MEMBRANE PROTEIN YPJD"/>
    <property type="match status" value="1"/>
</dbReference>
<keyword evidence="1" id="KW-0812">Transmembrane</keyword>
<reference evidence="3" key="1">
    <citation type="submission" date="2020-09" db="EMBL/GenBank/DDBJ databases">
        <authorList>
            <person name="Yoon J.-W."/>
        </authorList>
    </citation>
    <scope>NUCLEOTIDE SEQUENCE</scope>
    <source>
        <strain evidence="3">KMU-158</strain>
    </source>
</reference>
<accession>A0A927C5A1</accession>
<dbReference type="EMBL" id="JACXLD010000014">
    <property type="protein sequence ID" value="MBD2860172.1"/>
    <property type="molecule type" value="Genomic_DNA"/>
</dbReference>
<dbReference type="Proteomes" id="UP000610558">
    <property type="component" value="Unassembled WGS sequence"/>
</dbReference>
<dbReference type="GO" id="GO:0017004">
    <property type="term" value="P:cytochrome complex assembly"/>
    <property type="evidence" value="ECO:0007669"/>
    <property type="project" value="InterPro"/>
</dbReference>
<feature type="domain" description="Cytochrome c assembly protein" evidence="2">
    <location>
        <begin position="35"/>
        <end position="258"/>
    </location>
</feature>
<feature type="transmembrane region" description="Helical" evidence="1">
    <location>
        <begin position="36"/>
        <end position="54"/>
    </location>
</feature>
<feature type="transmembrane region" description="Helical" evidence="1">
    <location>
        <begin position="90"/>
        <end position="108"/>
    </location>
</feature>
<feature type="transmembrane region" description="Helical" evidence="1">
    <location>
        <begin position="115"/>
        <end position="144"/>
    </location>
</feature>
<name>A0A927C5A1_9GAMM</name>
<evidence type="ECO:0000313" key="4">
    <source>
        <dbReference type="Proteomes" id="UP000610558"/>
    </source>
</evidence>
<keyword evidence="1" id="KW-0472">Membrane</keyword>
<feature type="transmembrane region" description="Helical" evidence="1">
    <location>
        <begin position="208"/>
        <end position="224"/>
    </location>
</feature>
<dbReference type="GO" id="GO:0020037">
    <property type="term" value="F:heme binding"/>
    <property type="evidence" value="ECO:0007669"/>
    <property type="project" value="InterPro"/>
</dbReference>
<keyword evidence="1" id="KW-1133">Transmembrane helix</keyword>
<dbReference type="RefSeq" id="WP_190766708.1">
    <property type="nucleotide sequence ID" value="NZ_JACXLD010000014.1"/>
</dbReference>
<dbReference type="PANTHER" id="PTHR38034:SF1">
    <property type="entry name" value="INNER MEMBRANE PROTEIN YPJD"/>
    <property type="match status" value="1"/>
</dbReference>
<comment type="caution">
    <text evidence="3">The sequence shown here is derived from an EMBL/GenBank/DDBJ whole genome shotgun (WGS) entry which is preliminary data.</text>
</comment>
<feature type="transmembrane region" description="Helical" evidence="1">
    <location>
        <begin position="177"/>
        <end position="196"/>
    </location>
</feature>
<gene>
    <name evidence="3" type="primary">ccsA</name>
    <name evidence="3" type="ORF">IB286_14315</name>
</gene>
<protein>
    <submittedName>
        <fullName evidence="3">Cytochrome c biogenesis protein CcsA</fullName>
    </submittedName>
</protein>
<dbReference type="AlphaFoldDB" id="A0A927C5A1"/>
<keyword evidence="4" id="KW-1185">Reference proteome</keyword>
<feature type="transmembrane region" description="Helical" evidence="1">
    <location>
        <begin position="66"/>
        <end position="84"/>
    </location>
</feature>
<organism evidence="3 4">
    <name type="scientific">Spongiibacter pelagi</name>
    <dbReference type="NCBI Taxonomy" id="2760804"/>
    <lineage>
        <taxon>Bacteria</taxon>
        <taxon>Pseudomonadati</taxon>
        <taxon>Pseudomonadota</taxon>
        <taxon>Gammaproteobacteria</taxon>
        <taxon>Cellvibrionales</taxon>
        <taxon>Spongiibacteraceae</taxon>
        <taxon>Spongiibacter</taxon>
    </lineage>
</organism>
<dbReference type="GO" id="GO:0005886">
    <property type="term" value="C:plasma membrane"/>
    <property type="evidence" value="ECO:0007669"/>
    <property type="project" value="TreeGrafter"/>
</dbReference>
<dbReference type="InterPro" id="IPR052372">
    <property type="entry name" value="YpjD/HemX"/>
</dbReference>
<feature type="transmembrane region" description="Helical" evidence="1">
    <location>
        <begin position="236"/>
        <end position="257"/>
    </location>
</feature>
<dbReference type="Pfam" id="PF01578">
    <property type="entry name" value="Cytochrom_C_asm"/>
    <property type="match status" value="1"/>
</dbReference>